<gene>
    <name evidence="3" type="ORF">W97_04865</name>
</gene>
<name>R7YVG3_CONA1</name>
<sequence length="361" mass="37730">MRSYLSIASLALLSALASAQTACNNSPSLCSRAYSNITHLGAHNSPFVRDASTSFSVSGNHFYNSTVQLDAGVRLLSAQVHNRNANGGGAPAWHLCHSSCDLLDAGPLSSWLGEIKTWMDGHPTDVVTLLLVNADAATATDLHAQFAAAGMAQYGYVPAVPGPTGEWPTLEALIAANTRLVTFVASRVAAAETVAPYLLDEFTHVFETPFDNTAFSDFSCLPDRPAALAGDPAAAIASGRLPLMNHFLYETQAFFDIPAVDNVTTTNAVEGVGSLGEHGTRCTGIWGRVPSFVLVDFFNVGPAVESVDRLNGVTSAVGRRNLGDEVVMSRGQQNAQGAAAGRAGAAAWVVVVLAAVVSMLV</sequence>
<dbReference type="GO" id="GO:0008081">
    <property type="term" value="F:phosphoric diester hydrolase activity"/>
    <property type="evidence" value="ECO:0007669"/>
    <property type="project" value="InterPro"/>
</dbReference>
<dbReference type="AlphaFoldDB" id="R7YVG3"/>
<dbReference type="SUPFAM" id="SSF51695">
    <property type="entry name" value="PLC-like phosphodiesterases"/>
    <property type="match status" value="1"/>
</dbReference>
<organism evidence="3 4">
    <name type="scientific">Coniosporium apollinis (strain CBS 100218)</name>
    <name type="common">Rock-inhabiting black yeast</name>
    <dbReference type="NCBI Taxonomy" id="1168221"/>
    <lineage>
        <taxon>Eukaryota</taxon>
        <taxon>Fungi</taxon>
        <taxon>Dikarya</taxon>
        <taxon>Ascomycota</taxon>
        <taxon>Pezizomycotina</taxon>
        <taxon>Dothideomycetes</taxon>
        <taxon>Dothideomycetes incertae sedis</taxon>
        <taxon>Coniosporium</taxon>
    </lineage>
</organism>
<evidence type="ECO:0000313" key="3">
    <source>
        <dbReference type="EMBL" id="EON65626.1"/>
    </source>
</evidence>
<feature type="chain" id="PRO_5004461156" description="Phosphatidylinositol-specific phospholipase C X domain-containing protein" evidence="2">
    <location>
        <begin position="20"/>
        <end position="361"/>
    </location>
</feature>
<evidence type="ECO:0000313" key="4">
    <source>
        <dbReference type="Proteomes" id="UP000016924"/>
    </source>
</evidence>
<dbReference type="Pfam" id="PF26146">
    <property type="entry name" value="PI-PLC_X"/>
    <property type="match status" value="1"/>
</dbReference>
<feature type="transmembrane region" description="Helical" evidence="1">
    <location>
        <begin position="339"/>
        <end position="360"/>
    </location>
</feature>
<keyword evidence="1" id="KW-0812">Transmembrane</keyword>
<evidence type="ECO:0000256" key="1">
    <source>
        <dbReference type="SAM" id="Phobius"/>
    </source>
</evidence>
<keyword evidence="1" id="KW-0472">Membrane</keyword>
<dbReference type="GeneID" id="19902176"/>
<keyword evidence="4" id="KW-1185">Reference proteome</keyword>
<evidence type="ECO:0000256" key="2">
    <source>
        <dbReference type="SAM" id="SignalP"/>
    </source>
</evidence>
<dbReference type="eggNOG" id="ENOG502RUV2">
    <property type="taxonomic scope" value="Eukaryota"/>
</dbReference>
<evidence type="ECO:0008006" key="5">
    <source>
        <dbReference type="Google" id="ProtNLM"/>
    </source>
</evidence>
<keyword evidence="2" id="KW-0732">Signal</keyword>
<dbReference type="OMA" id="YPYLMPE"/>
<dbReference type="Gene3D" id="3.20.20.190">
    <property type="entry name" value="Phosphatidylinositol (PI) phosphodiesterase"/>
    <property type="match status" value="1"/>
</dbReference>
<dbReference type="STRING" id="1168221.R7YVG3"/>
<feature type="signal peptide" evidence="2">
    <location>
        <begin position="1"/>
        <end position="19"/>
    </location>
</feature>
<proteinExistence type="predicted"/>
<dbReference type="InterPro" id="IPR017946">
    <property type="entry name" value="PLC-like_Pdiesterase_TIM-brl"/>
</dbReference>
<protein>
    <recommendedName>
        <fullName evidence="5">Phosphatidylinositol-specific phospholipase C X domain-containing protein</fullName>
    </recommendedName>
</protein>
<dbReference type="InterPro" id="IPR051057">
    <property type="entry name" value="PI-PLC_domain"/>
</dbReference>
<dbReference type="RefSeq" id="XP_007780943.1">
    <property type="nucleotide sequence ID" value="XM_007782753.1"/>
</dbReference>
<dbReference type="GO" id="GO:0006629">
    <property type="term" value="P:lipid metabolic process"/>
    <property type="evidence" value="ECO:0007669"/>
    <property type="project" value="InterPro"/>
</dbReference>
<dbReference type="EMBL" id="JH767575">
    <property type="protein sequence ID" value="EON65626.1"/>
    <property type="molecule type" value="Genomic_DNA"/>
</dbReference>
<accession>R7YVG3</accession>
<dbReference type="PANTHER" id="PTHR13593">
    <property type="match status" value="1"/>
</dbReference>
<dbReference type="OrthoDB" id="7984201at2759"/>
<dbReference type="Proteomes" id="UP000016924">
    <property type="component" value="Unassembled WGS sequence"/>
</dbReference>
<dbReference type="PANTHER" id="PTHR13593:SF80">
    <property type="entry name" value="PLC-LIKE PHOSPHODIESTERASE"/>
    <property type="match status" value="1"/>
</dbReference>
<keyword evidence="1" id="KW-1133">Transmembrane helix</keyword>
<reference evidence="4" key="1">
    <citation type="submission" date="2012-06" db="EMBL/GenBank/DDBJ databases">
        <title>The genome sequence of Coniosporium apollinis CBS 100218.</title>
        <authorList>
            <consortium name="The Broad Institute Genome Sequencing Platform"/>
            <person name="Cuomo C."/>
            <person name="Gorbushina A."/>
            <person name="Noack S."/>
            <person name="Walker B."/>
            <person name="Young S.K."/>
            <person name="Zeng Q."/>
            <person name="Gargeya S."/>
            <person name="Fitzgerald M."/>
            <person name="Haas B."/>
            <person name="Abouelleil A."/>
            <person name="Alvarado L."/>
            <person name="Arachchi H.M."/>
            <person name="Berlin A.M."/>
            <person name="Chapman S.B."/>
            <person name="Goldberg J."/>
            <person name="Griggs A."/>
            <person name="Gujja S."/>
            <person name="Hansen M."/>
            <person name="Howarth C."/>
            <person name="Imamovic A."/>
            <person name="Larimer J."/>
            <person name="McCowan C."/>
            <person name="Montmayeur A."/>
            <person name="Murphy C."/>
            <person name="Neiman D."/>
            <person name="Pearson M."/>
            <person name="Priest M."/>
            <person name="Roberts A."/>
            <person name="Saif S."/>
            <person name="Shea T."/>
            <person name="Sisk P."/>
            <person name="Sykes S."/>
            <person name="Wortman J."/>
            <person name="Nusbaum C."/>
            <person name="Birren B."/>
        </authorList>
    </citation>
    <scope>NUCLEOTIDE SEQUENCE [LARGE SCALE GENOMIC DNA]</scope>
    <source>
        <strain evidence="4">CBS 100218</strain>
    </source>
</reference>
<dbReference type="HOGENOM" id="CLU_037358_1_0_1"/>